<keyword evidence="2" id="KW-1185">Reference proteome</keyword>
<accession>A0A6S7B7Q9</accession>
<protein>
    <submittedName>
        <fullName evidence="1">Uncharacterized protein</fullName>
    </submittedName>
</protein>
<gene>
    <name evidence="1" type="ORF">LMG28614_03199</name>
</gene>
<organism evidence="1 2">
    <name type="scientific">Paraburkholderia ultramafica</name>
    <dbReference type="NCBI Taxonomy" id="1544867"/>
    <lineage>
        <taxon>Bacteria</taxon>
        <taxon>Pseudomonadati</taxon>
        <taxon>Pseudomonadota</taxon>
        <taxon>Betaproteobacteria</taxon>
        <taxon>Burkholderiales</taxon>
        <taxon>Burkholderiaceae</taxon>
        <taxon>Paraburkholderia</taxon>
    </lineage>
</organism>
<dbReference type="AlphaFoldDB" id="A0A6S7B7Q9"/>
<evidence type="ECO:0000313" key="1">
    <source>
        <dbReference type="EMBL" id="CAB3790936.1"/>
    </source>
</evidence>
<dbReference type="Proteomes" id="UP000494365">
    <property type="component" value="Unassembled WGS sequence"/>
</dbReference>
<sequence>MYFSSDVPAIALTEKANVTACDKVTCAIALGDDGYVFDVNSRKKLFEQPLQETVFDSYTLSKAGQYYILERSNTTSSRNWSVFIFRYGDGGLYADKLITLSRSYSISPHKIKWGGFECRGESAVQKKYSPFDSAEIALCGEKQESKSIDTDHGLLKHGASGGLTVSVPVYGAAAEGISVYKFVNSDEPDVDAMQCIKNCDGYITKGWYKK</sequence>
<reference evidence="1 2" key="1">
    <citation type="submission" date="2020-04" db="EMBL/GenBank/DDBJ databases">
        <authorList>
            <person name="De Canck E."/>
        </authorList>
    </citation>
    <scope>NUCLEOTIDE SEQUENCE [LARGE SCALE GENOMIC DNA]</scope>
    <source>
        <strain evidence="1 2">LMG 28614</strain>
    </source>
</reference>
<proteinExistence type="predicted"/>
<dbReference type="EMBL" id="CADIKK010000013">
    <property type="protein sequence ID" value="CAB3790936.1"/>
    <property type="molecule type" value="Genomic_DNA"/>
</dbReference>
<evidence type="ECO:0000313" key="2">
    <source>
        <dbReference type="Proteomes" id="UP000494365"/>
    </source>
</evidence>
<name>A0A6S7B7Q9_9BURK</name>